<reference evidence="1 2" key="1">
    <citation type="submission" date="2019-11" db="EMBL/GenBank/DDBJ databases">
        <title>Whole genome sequence of Oryza granulata.</title>
        <authorList>
            <person name="Li W."/>
        </authorList>
    </citation>
    <scope>NUCLEOTIDE SEQUENCE [LARGE SCALE GENOMIC DNA]</scope>
    <source>
        <strain evidence="2">cv. Menghai</strain>
        <tissue evidence="1">Leaf</tissue>
    </source>
</reference>
<keyword evidence="2" id="KW-1185">Reference proteome</keyword>
<organism evidence="1 2">
    <name type="scientific">Oryza meyeriana var. granulata</name>
    <dbReference type="NCBI Taxonomy" id="110450"/>
    <lineage>
        <taxon>Eukaryota</taxon>
        <taxon>Viridiplantae</taxon>
        <taxon>Streptophyta</taxon>
        <taxon>Embryophyta</taxon>
        <taxon>Tracheophyta</taxon>
        <taxon>Spermatophyta</taxon>
        <taxon>Magnoliopsida</taxon>
        <taxon>Liliopsida</taxon>
        <taxon>Poales</taxon>
        <taxon>Poaceae</taxon>
        <taxon>BOP clade</taxon>
        <taxon>Oryzoideae</taxon>
        <taxon>Oryzeae</taxon>
        <taxon>Oryzinae</taxon>
        <taxon>Oryza</taxon>
        <taxon>Oryza meyeriana</taxon>
    </lineage>
</organism>
<protein>
    <submittedName>
        <fullName evidence="1">Uncharacterized protein</fullName>
    </submittedName>
</protein>
<comment type="caution">
    <text evidence="1">The sequence shown here is derived from an EMBL/GenBank/DDBJ whole genome shotgun (WGS) entry which is preliminary data.</text>
</comment>
<proteinExistence type="predicted"/>
<name>A0A6G1EYM4_9ORYZ</name>
<gene>
    <name evidence="1" type="ORF">E2562_024426</name>
</gene>
<evidence type="ECO:0000313" key="1">
    <source>
        <dbReference type="EMBL" id="KAF0929734.1"/>
    </source>
</evidence>
<accession>A0A6G1EYM4</accession>
<dbReference type="EMBL" id="SPHZ02000002">
    <property type="protein sequence ID" value="KAF0929734.1"/>
    <property type="molecule type" value="Genomic_DNA"/>
</dbReference>
<dbReference type="AlphaFoldDB" id="A0A6G1EYM4"/>
<sequence>MADNHVLPQAKFDVEDTVELDSPVNVDEAHLQHVTAESGQQEERMLEKEFVLLARSIVSNDVDPTVTPVILDKANRQLVISNVGRQGSRNSEES</sequence>
<evidence type="ECO:0000313" key="2">
    <source>
        <dbReference type="Proteomes" id="UP000479710"/>
    </source>
</evidence>
<dbReference type="Proteomes" id="UP000479710">
    <property type="component" value="Unassembled WGS sequence"/>
</dbReference>